<organism evidence="2 3">
    <name type="scientific">Lelliottia aquatilis</name>
    <dbReference type="NCBI Taxonomy" id="2080838"/>
    <lineage>
        <taxon>Bacteria</taxon>
        <taxon>Pseudomonadati</taxon>
        <taxon>Pseudomonadota</taxon>
        <taxon>Gammaproteobacteria</taxon>
        <taxon>Enterobacterales</taxon>
        <taxon>Enterobacteriaceae</taxon>
        <taxon>Lelliottia</taxon>
    </lineage>
</organism>
<keyword evidence="3" id="KW-1185">Reference proteome</keyword>
<evidence type="ECO:0000313" key="3">
    <source>
        <dbReference type="Proteomes" id="UP000237025"/>
    </source>
</evidence>
<gene>
    <name evidence="2" type="ORF">C3712_21050</name>
</gene>
<evidence type="ECO:0000256" key="1">
    <source>
        <dbReference type="SAM" id="Phobius"/>
    </source>
</evidence>
<keyword evidence="1" id="KW-1133">Transmembrane helix</keyword>
<comment type="caution">
    <text evidence="2">The sequence shown here is derived from an EMBL/GenBank/DDBJ whole genome shotgun (WGS) entry which is preliminary data.</text>
</comment>
<evidence type="ECO:0000313" key="2">
    <source>
        <dbReference type="EMBL" id="POZ19810.1"/>
    </source>
</evidence>
<keyword evidence="1" id="KW-0812">Transmembrane</keyword>
<keyword evidence="1" id="KW-0472">Membrane</keyword>
<feature type="transmembrane region" description="Helical" evidence="1">
    <location>
        <begin position="51"/>
        <end position="69"/>
    </location>
</feature>
<protein>
    <submittedName>
        <fullName evidence="2">Uncharacterized protein</fullName>
    </submittedName>
</protein>
<sequence length="108" mass="12886">MNSKVFTVHLPFTTYHFENYNKNHLVNSVNSFSKKKFFLCLNDVHKTNALVYMYSYVYKPVLVICFFTIKSTNCRGFRTPVISANSFHFFYIFARQIYLCSYHKIACY</sequence>
<dbReference type="EMBL" id="PQVW01000023">
    <property type="protein sequence ID" value="POZ19810.1"/>
    <property type="molecule type" value="Genomic_DNA"/>
</dbReference>
<name>A0ABX4ZWW5_9ENTR</name>
<reference evidence="2 3" key="1">
    <citation type="submission" date="2018-02" db="EMBL/GenBank/DDBJ databases">
        <title>Lelliotia aquatilis sp. nov., isolated from drinking water.</title>
        <authorList>
            <person name="Kaempfer P."/>
            <person name="Glaeser S."/>
            <person name="Exner M."/>
            <person name="Doijad S."/>
            <person name="Chakraborty T."/>
        </authorList>
    </citation>
    <scope>NUCLEOTIDE SEQUENCE [LARGE SCALE GENOMIC DNA]</scope>
    <source>
        <strain evidence="2 3">6331-17</strain>
    </source>
</reference>
<proteinExistence type="predicted"/>
<dbReference type="Proteomes" id="UP000237025">
    <property type="component" value="Unassembled WGS sequence"/>
</dbReference>
<accession>A0ABX4ZWW5</accession>